<accession>A0A7R9H640</accession>
<organism evidence="2">
    <name type="scientific">Timema cristinae</name>
    <name type="common">Walking stick</name>
    <dbReference type="NCBI Taxonomy" id="61476"/>
    <lineage>
        <taxon>Eukaryota</taxon>
        <taxon>Metazoa</taxon>
        <taxon>Ecdysozoa</taxon>
        <taxon>Arthropoda</taxon>
        <taxon>Hexapoda</taxon>
        <taxon>Insecta</taxon>
        <taxon>Pterygota</taxon>
        <taxon>Neoptera</taxon>
        <taxon>Polyneoptera</taxon>
        <taxon>Phasmatodea</taxon>
        <taxon>Timematodea</taxon>
        <taxon>Timematoidea</taxon>
        <taxon>Timematidae</taxon>
        <taxon>Timema</taxon>
    </lineage>
</organism>
<dbReference type="PANTHER" id="PTHR10773">
    <property type="entry name" value="DNA-DIRECTED RNA POLYMERASES I, II, AND III SUBUNIT RPABC2"/>
    <property type="match status" value="1"/>
</dbReference>
<dbReference type="EMBL" id="OC320159">
    <property type="protein sequence ID" value="CAD7407405.1"/>
    <property type="molecule type" value="Genomic_DNA"/>
</dbReference>
<protein>
    <submittedName>
        <fullName evidence="2">Uncharacterized protein</fullName>
    </submittedName>
</protein>
<proteinExistence type="predicted"/>
<dbReference type="PANTHER" id="PTHR10773:SF19">
    <property type="match status" value="1"/>
</dbReference>
<feature type="compositionally biased region" description="Polar residues" evidence="1">
    <location>
        <begin position="177"/>
        <end position="189"/>
    </location>
</feature>
<gene>
    <name evidence="2" type="ORF">TCEB3V08_LOCUS9011</name>
</gene>
<evidence type="ECO:0000313" key="2">
    <source>
        <dbReference type="EMBL" id="CAD7407405.1"/>
    </source>
</evidence>
<sequence>MLSRGKYLVSLVEQNMDAINVNEVTGILEETKNSRYASKNEDQSQDEVEKLEELFQDDSKNVAENQSRCRSTFKYIPSPPMHSRLTTHVEDMDGDRVLSMSELDDSDADKDWIPGSGDGDSEEEHIECGKNVNKHRNKTEQTHVHQTISESDEGDSEKSLEGSSESPNDGPIAGISEKSNGELQLGNNISRKRKRSKETWKRNVLKKRHNSGVSYINSRGKSISEKELQPPCGSKCKQQCSVSVSEEQRKEALRAYWNMGNVTLQRAFIVNCTRTITPKIGKTVKAQLEKTIVPTTFQFLEKEREFAKKCLWQP</sequence>
<evidence type="ECO:0000256" key="1">
    <source>
        <dbReference type="SAM" id="MobiDB-lite"/>
    </source>
</evidence>
<dbReference type="AlphaFoldDB" id="A0A7R9H640"/>
<feature type="region of interest" description="Disordered" evidence="1">
    <location>
        <begin position="101"/>
        <end position="204"/>
    </location>
</feature>
<reference evidence="2" key="1">
    <citation type="submission" date="2020-11" db="EMBL/GenBank/DDBJ databases">
        <authorList>
            <person name="Tran Van P."/>
        </authorList>
    </citation>
    <scope>NUCLEOTIDE SEQUENCE</scope>
</reference>
<name>A0A7R9H640_TIMCR</name>